<evidence type="ECO:0000313" key="1">
    <source>
        <dbReference type="EMBL" id="PDP60750.1"/>
    </source>
</evidence>
<comment type="caution">
    <text evidence="1">The sequence shown here is derived from an EMBL/GenBank/DDBJ whole genome shotgun (WGS) entry which is preliminary data.</text>
</comment>
<reference evidence="1 2" key="1">
    <citation type="submission" date="2017-09" db="EMBL/GenBank/DDBJ databases">
        <title>Phase variable restriction modification systems are present in the genome sequences of periodontal pathogens Prevotella intermedia, Tannerella forsythia and Porphyromonas gingivalis.</title>
        <authorList>
            <person name="Haigh R.D."/>
            <person name="Crawford L."/>
            <person name="Ralph J."/>
            <person name="Wanford J."/>
            <person name="Vartoukian S.R."/>
            <person name="Hijazib K."/>
            <person name="Wade W."/>
            <person name="Oggioni M.R."/>
        </authorList>
    </citation>
    <scope>NUCLEOTIDE SEQUENCE [LARGE SCALE GENOMIC DNA]</scope>
    <source>
        <strain evidence="1 2">WW2834</strain>
    </source>
</reference>
<evidence type="ECO:0000313" key="2">
    <source>
        <dbReference type="Proteomes" id="UP000219058"/>
    </source>
</evidence>
<gene>
    <name evidence="1" type="ORF">CLI71_03660</name>
</gene>
<organism evidence="1 2">
    <name type="scientific">Prevotella intermedia</name>
    <dbReference type="NCBI Taxonomy" id="28131"/>
    <lineage>
        <taxon>Bacteria</taxon>
        <taxon>Pseudomonadati</taxon>
        <taxon>Bacteroidota</taxon>
        <taxon>Bacteroidia</taxon>
        <taxon>Bacteroidales</taxon>
        <taxon>Prevotellaceae</taxon>
        <taxon>Prevotella</taxon>
    </lineage>
</organism>
<dbReference type="EMBL" id="NSLY01000007">
    <property type="protein sequence ID" value="PDP60750.1"/>
    <property type="molecule type" value="Genomic_DNA"/>
</dbReference>
<proteinExistence type="predicted"/>
<dbReference type="AlphaFoldDB" id="A0A2A6EG95"/>
<accession>A0A2A6EG95</accession>
<sequence>MFCIVKAWVLHGKSGSFASQNSRFRNVKSKLSIFLQIIFTKPAVFSVTVTSRKRIINTLKTHRLFRGNGSPYYYIRWRANSMMVSLPRWKSSEVRSTL</sequence>
<name>A0A2A6EG95_PREIN</name>
<dbReference type="Proteomes" id="UP000219058">
    <property type="component" value="Unassembled WGS sequence"/>
</dbReference>
<protein>
    <submittedName>
        <fullName evidence="1">Uncharacterized protein</fullName>
    </submittedName>
</protein>